<evidence type="ECO:0000313" key="2">
    <source>
        <dbReference type="Proteomes" id="UP000030655"/>
    </source>
</evidence>
<dbReference type="EMBL" id="KK365276">
    <property type="protein sequence ID" value="KCZ79441.1"/>
    <property type="molecule type" value="Genomic_DNA"/>
</dbReference>
<dbReference type="Proteomes" id="UP000030655">
    <property type="component" value="Unassembled WGS sequence"/>
</dbReference>
<keyword evidence="2" id="KW-1185">Reference proteome</keyword>
<dbReference type="OrthoDB" id="10347154at2759"/>
<organism evidence="1 2">
    <name type="scientific">Anncaliia algerae PRA339</name>
    <dbReference type="NCBI Taxonomy" id="1288291"/>
    <lineage>
        <taxon>Eukaryota</taxon>
        <taxon>Fungi</taxon>
        <taxon>Fungi incertae sedis</taxon>
        <taxon>Microsporidia</taxon>
        <taxon>Tubulinosematoidea</taxon>
        <taxon>Tubulinosematidae</taxon>
        <taxon>Anncaliia</taxon>
    </lineage>
</organism>
<gene>
    <name evidence="1" type="ORF">H312_03173</name>
</gene>
<dbReference type="HOGENOM" id="CLU_436745_0_0_1"/>
<evidence type="ECO:0000313" key="1">
    <source>
        <dbReference type="EMBL" id="KCZ79441.1"/>
    </source>
</evidence>
<sequence>MLAEDSTILAILIILKINCTSQLTSIVSCANIDSGATRNKRPYELSQAENNLEEHQFHRDAELCTQNYRQKNLTEDKCILKNDRRKKHKLEKLKAFNDSESQEFYNHNAKKSKQLCPIQRDVIDSFLIEHIDSFVPNIYLAIQNENKFPGLKEVTGENNSGSLERSNYEFYKEMDEGLGKKILENTITFPLQENSSKIADLRFAESEYEDVGFLNVEFNDFLENIERNLMEDSIETTSQNNPSLNHNLEYMEHNSLTSTNQEKHTELQEYRAKTNEEFKDFTLKSNENTHEMPIYDEYKAKTVSRFKKSHQNIFLYAYKQNNLLKPEYLICENSSIQSIRIIEEDNSLYLIYLINRIISGKKLGAYHHKFFLNCSQAYDEFYKILSLPFTDESSQVNLARGYKYLYNKFFHFKLWIANTYKMKSLIRNEHSSAHLKQYKVVLDIRPENNIIDFYRNIFKSKNYSFLYKVLPGLNLLSQINEDLLINCRTVYLIRHLQLIICKFEVFRHDYFQRNMKVSENLHNLYLDETFCETITILNCLFKKITIFIKFKKKINIILEIYSFVNFIRTRHPEIFRQYSLLERILNENLFENEKFLKEVKNSDLFLTVKQGLEDKILQGSSGDYKLHTSGRSKQE</sequence>
<accession>A0A059EXI4</accession>
<reference evidence="2" key="1">
    <citation type="submission" date="2013-02" db="EMBL/GenBank/DDBJ databases">
        <authorList>
            <consortium name="The Broad Institute Genome Sequencing Platform"/>
            <person name="Cuomo C."/>
            <person name="Becnel J."/>
            <person name="Sanscrainte N."/>
            <person name="Walker B."/>
            <person name="Young S.K."/>
            <person name="Zeng Q."/>
            <person name="Gargeya S."/>
            <person name="Fitzgerald M."/>
            <person name="Haas B."/>
            <person name="Abouelleil A."/>
            <person name="Alvarado L."/>
            <person name="Arachchi H.M."/>
            <person name="Berlin A.M."/>
            <person name="Chapman S.B."/>
            <person name="Dewar J."/>
            <person name="Goldberg J."/>
            <person name="Griggs A."/>
            <person name="Gujja S."/>
            <person name="Hansen M."/>
            <person name="Howarth C."/>
            <person name="Imamovic A."/>
            <person name="Larimer J."/>
            <person name="McCowan C."/>
            <person name="Murphy C."/>
            <person name="Neiman D."/>
            <person name="Pearson M."/>
            <person name="Priest M."/>
            <person name="Roberts A."/>
            <person name="Saif S."/>
            <person name="Shea T."/>
            <person name="Sisk P."/>
            <person name="Sykes S."/>
            <person name="Wortman J."/>
            <person name="Nusbaum C."/>
            <person name="Birren B."/>
        </authorList>
    </citation>
    <scope>NUCLEOTIDE SEQUENCE [LARGE SCALE GENOMIC DNA]</scope>
    <source>
        <strain evidence="2">PRA339</strain>
    </source>
</reference>
<proteinExistence type="predicted"/>
<reference evidence="1 2" key="2">
    <citation type="submission" date="2014-03" db="EMBL/GenBank/DDBJ databases">
        <title>The Genome Sequence of Anncaliia algerae insect isolate PRA339.</title>
        <authorList>
            <consortium name="The Broad Institute Genome Sequencing Platform"/>
            <consortium name="The Broad Institute Genome Sequencing Center for Infectious Disease"/>
            <person name="Cuomo C."/>
            <person name="Becnel J."/>
            <person name="Sanscrainte N."/>
            <person name="Walker B."/>
            <person name="Young S.K."/>
            <person name="Zeng Q."/>
            <person name="Gargeya S."/>
            <person name="Fitzgerald M."/>
            <person name="Haas B."/>
            <person name="Abouelleil A."/>
            <person name="Alvarado L."/>
            <person name="Arachchi H.M."/>
            <person name="Berlin A.M."/>
            <person name="Chapman S.B."/>
            <person name="Dewar J."/>
            <person name="Goldberg J."/>
            <person name="Griggs A."/>
            <person name="Gujja S."/>
            <person name="Hansen M."/>
            <person name="Howarth C."/>
            <person name="Imamovic A."/>
            <person name="Larimer J."/>
            <person name="McCowan C."/>
            <person name="Murphy C."/>
            <person name="Neiman D."/>
            <person name="Pearson M."/>
            <person name="Priest M."/>
            <person name="Roberts A."/>
            <person name="Saif S."/>
            <person name="Shea T."/>
            <person name="Sisk P."/>
            <person name="Sykes S."/>
            <person name="Wortman J."/>
            <person name="Nusbaum C."/>
            <person name="Birren B."/>
        </authorList>
    </citation>
    <scope>NUCLEOTIDE SEQUENCE [LARGE SCALE GENOMIC DNA]</scope>
    <source>
        <strain evidence="1 2">PRA339</strain>
    </source>
</reference>
<name>A0A059EXI4_9MICR</name>
<dbReference type="AlphaFoldDB" id="A0A059EXI4"/>
<dbReference type="VEuPathDB" id="MicrosporidiaDB:H312_03173"/>
<protein>
    <submittedName>
        <fullName evidence="1">Uncharacterized protein</fullName>
    </submittedName>
</protein>